<dbReference type="InParanoid" id="A0A1Y2FPZ3"/>
<dbReference type="Pfam" id="PF07969">
    <property type="entry name" value="Amidohydro_3"/>
    <property type="match status" value="1"/>
</dbReference>
<name>A0A1Y2FPZ3_9BASI</name>
<dbReference type="SUPFAM" id="SSF51338">
    <property type="entry name" value="Composite domain of metallo-dependent hydrolases"/>
    <property type="match status" value="1"/>
</dbReference>
<evidence type="ECO:0000259" key="1">
    <source>
        <dbReference type="Pfam" id="PF07969"/>
    </source>
</evidence>
<dbReference type="Gene3D" id="2.30.40.10">
    <property type="entry name" value="Urease, subunit C, domain 1"/>
    <property type="match status" value="1"/>
</dbReference>
<proteinExistence type="predicted"/>
<dbReference type="OrthoDB" id="3501663at2759"/>
<dbReference type="Gene3D" id="3.10.310.70">
    <property type="match status" value="1"/>
</dbReference>
<dbReference type="Gene3D" id="3.20.20.140">
    <property type="entry name" value="Metal-dependent hydrolases"/>
    <property type="match status" value="1"/>
</dbReference>
<accession>A0A1Y2FPZ3</accession>
<feature type="domain" description="Amidohydrolase 3" evidence="1">
    <location>
        <begin position="55"/>
        <end position="535"/>
    </location>
</feature>
<dbReference type="InterPro" id="IPR032466">
    <property type="entry name" value="Metal_Hydrolase"/>
</dbReference>
<dbReference type="InterPro" id="IPR011059">
    <property type="entry name" value="Metal-dep_hydrolase_composite"/>
</dbReference>
<keyword evidence="3" id="KW-1185">Reference proteome</keyword>
<dbReference type="STRING" id="106004.A0A1Y2FPZ3"/>
<protein>
    <submittedName>
        <fullName evidence="2">Amidohydrolase 3</fullName>
    </submittedName>
</protein>
<dbReference type="PANTHER" id="PTHR22642">
    <property type="entry name" value="IMIDAZOLONEPROPIONASE"/>
    <property type="match status" value="1"/>
</dbReference>
<dbReference type="InterPro" id="IPR033932">
    <property type="entry name" value="YtcJ-like"/>
</dbReference>
<dbReference type="CDD" id="cd01300">
    <property type="entry name" value="YtcJ_like"/>
    <property type="match status" value="1"/>
</dbReference>
<keyword evidence="2" id="KW-0378">Hydrolase</keyword>
<gene>
    <name evidence="2" type="ORF">BCR35DRAFT_264436</name>
</gene>
<dbReference type="PANTHER" id="PTHR22642:SF2">
    <property type="entry name" value="PROTEIN LONG AFTER FAR-RED 3"/>
    <property type="match status" value="1"/>
</dbReference>
<comment type="caution">
    <text evidence="2">The sequence shown here is derived from an EMBL/GenBank/DDBJ whole genome shotgun (WGS) entry which is preliminary data.</text>
</comment>
<reference evidence="2 3" key="1">
    <citation type="submission" date="2016-07" db="EMBL/GenBank/DDBJ databases">
        <title>Pervasive Adenine N6-methylation of Active Genes in Fungi.</title>
        <authorList>
            <consortium name="DOE Joint Genome Institute"/>
            <person name="Mondo S.J."/>
            <person name="Dannebaum R.O."/>
            <person name="Kuo R.C."/>
            <person name="Labutti K."/>
            <person name="Haridas S."/>
            <person name="Kuo A."/>
            <person name="Salamov A."/>
            <person name="Ahrendt S.R."/>
            <person name="Lipzen A."/>
            <person name="Sullivan W."/>
            <person name="Andreopoulos W.B."/>
            <person name="Clum A."/>
            <person name="Lindquist E."/>
            <person name="Daum C."/>
            <person name="Ramamoorthy G.K."/>
            <person name="Gryganskyi A."/>
            <person name="Culley D."/>
            <person name="Magnuson J.K."/>
            <person name="James T.Y."/>
            <person name="O'Malley M.A."/>
            <person name="Stajich J.E."/>
            <person name="Spatafora J.W."/>
            <person name="Visel A."/>
            <person name="Grigoriev I.V."/>
        </authorList>
    </citation>
    <scope>NUCLEOTIDE SEQUENCE [LARGE SCALE GENOMIC DNA]</scope>
    <source>
        <strain evidence="2 3">62-1032</strain>
    </source>
</reference>
<dbReference type="InterPro" id="IPR013108">
    <property type="entry name" value="Amidohydro_3"/>
</dbReference>
<dbReference type="AlphaFoldDB" id="A0A1Y2FPZ3"/>
<organism evidence="2 3">
    <name type="scientific">Leucosporidium creatinivorum</name>
    <dbReference type="NCBI Taxonomy" id="106004"/>
    <lineage>
        <taxon>Eukaryota</taxon>
        <taxon>Fungi</taxon>
        <taxon>Dikarya</taxon>
        <taxon>Basidiomycota</taxon>
        <taxon>Pucciniomycotina</taxon>
        <taxon>Microbotryomycetes</taxon>
        <taxon>Leucosporidiales</taxon>
        <taxon>Leucosporidium</taxon>
    </lineage>
</organism>
<dbReference type="SUPFAM" id="SSF51556">
    <property type="entry name" value="Metallo-dependent hydrolases"/>
    <property type="match status" value="1"/>
</dbReference>
<sequence>MDQADSRVGCIVVENGLIAATGSLEMVRREWGDIDTTGKLYNGKGGGIKIIFLRKGEMLLPGLIDAHAHVLQNGEAASAVDLVGSTSVAEVVERIASFIEKDPALLADRSRFVLGLGWDQTKFGGSGEFPTADDLERDPRLAGRPIYLKRIDVHALWVSPAIITKLGSDLPATVPGGLIVRLPSGEPSGIFVDNAMALVTAVIPPWTDEDRLRFLRTTARQMLDSGLTSVHDASLSLADIAFLRGLDQQGKLPIRIYGLVSCEPLNSYCGDEVERYDGDRFTLRAIKIFTDGALGSWGAAMHEPYSDNPSERGIMISPEEHLAPLVKKWIDKGFQVCSHAIGDRANTVVLDAYEKALPSGVTARELRLRIEHAQILTPDDIARTGRLGVISSVQPTHATSDMGYAEARIGPERIKGAYAWTSLAKAGSPLALGSDFPVEQVSPWLGIYAATARKWLNGDSPHGTDGWYPAEALSLLDTLRGFTTGAAFASFQEHRVGSLEVGKEADFIVVDKDLFAMEDFEIPETKVRATVVGGRLFSGKLQ</sequence>
<dbReference type="Proteomes" id="UP000193467">
    <property type="component" value="Unassembled WGS sequence"/>
</dbReference>
<evidence type="ECO:0000313" key="3">
    <source>
        <dbReference type="Proteomes" id="UP000193467"/>
    </source>
</evidence>
<dbReference type="EMBL" id="MCGR01000015">
    <property type="protein sequence ID" value="ORY86060.1"/>
    <property type="molecule type" value="Genomic_DNA"/>
</dbReference>
<dbReference type="GO" id="GO:0016810">
    <property type="term" value="F:hydrolase activity, acting on carbon-nitrogen (but not peptide) bonds"/>
    <property type="evidence" value="ECO:0007669"/>
    <property type="project" value="InterPro"/>
</dbReference>
<evidence type="ECO:0000313" key="2">
    <source>
        <dbReference type="EMBL" id="ORY86060.1"/>
    </source>
</evidence>